<sequence length="303" mass="32737">MTDAGTDSASDARLLRIPEGFELCIATPGLSTPLFHFRGVLRLDPGEVPLPAEPDVQAEAWLPFTLQTGPNGPEIRGAEGKGAIWIAANSVPSSIYFLGEGQGWETVIYVDNPDAMTVRGDRLLVQVAYPAGTNEFELAPVSTLDQESRLHVIAFAPGIAPEDPPRRTLAGPCQLTDIQIDRIDVKLAEGAVSFHTRPARWGALDGFTVLAQGEVDGIAIEVDSYWDLEYATNNAESRYGASPRLAVRFGEQPDGSCILVVEADPFAPDEVYSARILDCEQNKLRDLALESIDFVAGGGESRW</sequence>
<proteinExistence type="predicted"/>
<accession>A0A1I2IUB5</accession>
<protein>
    <submittedName>
        <fullName evidence="1">Uncharacterized protein</fullName>
    </submittedName>
</protein>
<evidence type="ECO:0000313" key="2">
    <source>
        <dbReference type="Proteomes" id="UP000199400"/>
    </source>
</evidence>
<reference evidence="2" key="1">
    <citation type="submission" date="2016-10" db="EMBL/GenBank/DDBJ databases">
        <authorList>
            <person name="Varghese N."/>
            <person name="Submissions S."/>
        </authorList>
    </citation>
    <scope>NUCLEOTIDE SEQUENCE [LARGE SCALE GENOMIC DNA]</scope>
    <source>
        <strain evidence="2">ATCC 25963</strain>
    </source>
</reference>
<name>A0A1I2IUB5_9BACT</name>
<gene>
    <name evidence="1" type="ORF">SAMN02745121_08985</name>
</gene>
<dbReference type="AlphaFoldDB" id="A0A1I2IUB5"/>
<evidence type="ECO:0000313" key="1">
    <source>
        <dbReference type="EMBL" id="SFF45859.1"/>
    </source>
</evidence>
<keyword evidence="2" id="KW-1185">Reference proteome</keyword>
<dbReference type="Proteomes" id="UP000199400">
    <property type="component" value="Unassembled WGS sequence"/>
</dbReference>
<organism evidence="1 2">
    <name type="scientific">Nannocystis exedens</name>
    <dbReference type="NCBI Taxonomy" id="54"/>
    <lineage>
        <taxon>Bacteria</taxon>
        <taxon>Pseudomonadati</taxon>
        <taxon>Myxococcota</taxon>
        <taxon>Polyangia</taxon>
        <taxon>Nannocystales</taxon>
        <taxon>Nannocystaceae</taxon>
        <taxon>Nannocystis</taxon>
    </lineage>
</organism>
<dbReference type="EMBL" id="FOMX01000086">
    <property type="protein sequence ID" value="SFF45859.1"/>
    <property type="molecule type" value="Genomic_DNA"/>
</dbReference>